<dbReference type="PANTHER" id="PTHR45953">
    <property type="entry name" value="IDURONATE 2-SULFATASE"/>
    <property type="match status" value="1"/>
</dbReference>
<keyword evidence="3" id="KW-0479">Metal-binding</keyword>
<accession>A0A9J6GFT2</accession>
<dbReference type="Pfam" id="PF00884">
    <property type="entry name" value="Sulfatase"/>
    <property type="match status" value="1"/>
</dbReference>
<dbReference type="GO" id="GO:0046872">
    <property type="term" value="F:metal ion binding"/>
    <property type="evidence" value="ECO:0007669"/>
    <property type="project" value="UniProtKB-KW"/>
</dbReference>
<dbReference type="InterPro" id="IPR000917">
    <property type="entry name" value="Sulfatase_N"/>
</dbReference>
<dbReference type="OMA" id="WIKGNIN"/>
<evidence type="ECO:0000256" key="1">
    <source>
        <dbReference type="ARBA" id="ARBA00001913"/>
    </source>
</evidence>
<dbReference type="EMBL" id="JABSTR010000006">
    <property type="protein sequence ID" value="KAH9373641.1"/>
    <property type="molecule type" value="Genomic_DNA"/>
</dbReference>
<evidence type="ECO:0000256" key="4">
    <source>
        <dbReference type="ARBA" id="ARBA00022801"/>
    </source>
</evidence>
<dbReference type="PANTHER" id="PTHR45953:SF1">
    <property type="entry name" value="IDURONATE 2-SULFATASE"/>
    <property type="match status" value="1"/>
</dbReference>
<name>A0A9J6GFT2_HAELO</name>
<keyword evidence="7" id="KW-1185">Reference proteome</keyword>
<sequence length="274" mass="30791">MADDLRSMLGCYGDEMALTPSIDSLAQDGVVFTNAHAQKKIRQHYYAAVTFMDEQVGKVLSSLEETGLRNNTLIVFVGDHGWSLGEHQEYSKFSNFQVATNVPLIVSPPPSHRHRVGLAAMPRFVNDPVALLDLFPTLASLASLPMPPRCSSRHEGSRNESTCTDGINMFEAAKRVQILHQYPRPSAAPQNNSDQPRLGDIRIMGYSSLSCDYRYTEWVGFNPHTFRRNWSDVYGVELYDLRTDPREDNNVANNTEYRRVVQALSSELHKLVGS</sequence>
<evidence type="ECO:0000259" key="5">
    <source>
        <dbReference type="Pfam" id="PF00884"/>
    </source>
</evidence>
<dbReference type="AlphaFoldDB" id="A0A9J6GFT2"/>
<gene>
    <name evidence="6" type="ORF">HPB48_011389</name>
</gene>
<dbReference type="InterPro" id="IPR017850">
    <property type="entry name" value="Alkaline_phosphatase_core_sf"/>
</dbReference>
<protein>
    <recommendedName>
        <fullName evidence="5">Sulfatase N-terminal domain-containing protein</fullName>
    </recommendedName>
</protein>
<reference evidence="6 7" key="1">
    <citation type="journal article" date="2020" name="Cell">
        <title>Large-Scale Comparative Analyses of Tick Genomes Elucidate Their Genetic Diversity and Vector Capacities.</title>
        <authorList>
            <consortium name="Tick Genome and Microbiome Consortium (TIGMIC)"/>
            <person name="Jia N."/>
            <person name="Wang J."/>
            <person name="Shi W."/>
            <person name="Du L."/>
            <person name="Sun Y."/>
            <person name="Zhan W."/>
            <person name="Jiang J.F."/>
            <person name="Wang Q."/>
            <person name="Zhang B."/>
            <person name="Ji P."/>
            <person name="Bell-Sakyi L."/>
            <person name="Cui X.M."/>
            <person name="Yuan T.T."/>
            <person name="Jiang B.G."/>
            <person name="Yang W.F."/>
            <person name="Lam T.T."/>
            <person name="Chang Q.C."/>
            <person name="Ding S.J."/>
            <person name="Wang X.J."/>
            <person name="Zhu J.G."/>
            <person name="Ruan X.D."/>
            <person name="Zhao L."/>
            <person name="Wei J.T."/>
            <person name="Ye R.Z."/>
            <person name="Que T.C."/>
            <person name="Du C.H."/>
            <person name="Zhou Y.H."/>
            <person name="Cheng J.X."/>
            <person name="Dai P.F."/>
            <person name="Guo W.B."/>
            <person name="Han X.H."/>
            <person name="Huang E.J."/>
            <person name="Li L.F."/>
            <person name="Wei W."/>
            <person name="Gao Y.C."/>
            <person name="Liu J.Z."/>
            <person name="Shao H.Z."/>
            <person name="Wang X."/>
            <person name="Wang C.C."/>
            <person name="Yang T.C."/>
            <person name="Huo Q.B."/>
            <person name="Li W."/>
            <person name="Chen H.Y."/>
            <person name="Chen S.E."/>
            <person name="Zhou L.G."/>
            <person name="Ni X.B."/>
            <person name="Tian J.H."/>
            <person name="Sheng Y."/>
            <person name="Liu T."/>
            <person name="Pan Y.S."/>
            <person name="Xia L.Y."/>
            <person name="Li J."/>
            <person name="Zhao F."/>
            <person name="Cao W.C."/>
        </authorList>
    </citation>
    <scope>NUCLEOTIDE SEQUENCE [LARGE SCALE GENOMIC DNA]</scope>
    <source>
        <strain evidence="6">HaeL-2018</strain>
    </source>
</reference>
<dbReference type="GO" id="GO:0008484">
    <property type="term" value="F:sulfuric ester hydrolase activity"/>
    <property type="evidence" value="ECO:0007669"/>
    <property type="project" value="TreeGrafter"/>
</dbReference>
<evidence type="ECO:0000313" key="6">
    <source>
        <dbReference type="EMBL" id="KAH9373641.1"/>
    </source>
</evidence>
<dbReference type="Proteomes" id="UP000821853">
    <property type="component" value="Chromosome 4"/>
</dbReference>
<comment type="caution">
    <text evidence="6">The sequence shown here is derived from an EMBL/GenBank/DDBJ whole genome shotgun (WGS) entry which is preliminary data.</text>
</comment>
<comment type="cofactor">
    <cofactor evidence="1">
        <name>Ca(2+)</name>
        <dbReference type="ChEBI" id="CHEBI:29108"/>
    </cofactor>
</comment>
<dbReference type="SUPFAM" id="SSF53649">
    <property type="entry name" value="Alkaline phosphatase-like"/>
    <property type="match status" value="1"/>
</dbReference>
<evidence type="ECO:0000256" key="3">
    <source>
        <dbReference type="ARBA" id="ARBA00022723"/>
    </source>
</evidence>
<proteinExistence type="inferred from homology"/>
<comment type="similarity">
    <text evidence="2">Belongs to the sulfatase family.</text>
</comment>
<evidence type="ECO:0000256" key="2">
    <source>
        <dbReference type="ARBA" id="ARBA00008779"/>
    </source>
</evidence>
<keyword evidence="4" id="KW-0378">Hydrolase</keyword>
<dbReference type="OrthoDB" id="96314at2759"/>
<feature type="domain" description="Sulfatase N-terminal" evidence="5">
    <location>
        <begin position="40"/>
        <end position="142"/>
    </location>
</feature>
<dbReference type="VEuPathDB" id="VectorBase:HLOH_060361"/>
<organism evidence="6 7">
    <name type="scientific">Haemaphysalis longicornis</name>
    <name type="common">Bush tick</name>
    <dbReference type="NCBI Taxonomy" id="44386"/>
    <lineage>
        <taxon>Eukaryota</taxon>
        <taxon>Metazoa</taxon>
        <taxon>Ecdysozoa</taxon>
        <taxon>Arthropoda</taxon>
        <taxon>Chelicerata</taxon>
        <taxon>Arachnida</taxon>
        <taxon>Acari</taxon>
        <taxon>Parasitiformes</taxon>
        <taxon>Ixodida</taxon>
        <taxon>Ixodoidea</taxon>
        <taxon>Ixodidae</taxon>
        <taxon>Haemaphysalinae</taxon>
        <taxon>Haemaphysalis</taxon>
    </lineage>
</organism>
<dbReference type="Gene3D" id="3.40.720.10">
    <property type="entry name" value="Alkaline Phosphatase, subunit A"/>
    <property type="match status" value="2"/>
</dbReference>
<evidence type="ECO:0000313" key="7">
    <source>
        <dbReference type="Proteomes" id="UP000821853"/>
    </source>
</evidence>
<dbReference type="GO" id="GO:0005737">
    <property type="term" value="C:cytoplasm"/>
    <property type="evidence" value="ECO:0007669"/>
    <property type="project" value="TreeGrafter"/>
</dbReference>